<dbReference type="EMBL" id="FOGV01000002">
    <property type="protein sequence ID" value="SER51492.1"/>
    <property type="molecule type" value="Genomic_DNA"/>
</dbReference>
<protein>
    <recommendedName>
        <fullName evidence="3">tRNA(Met) cytidine acetate ligase</fullName>
        <ecNumber evidence="3">6.3.4.-</ecNumber>
    </recommendedName>
</protein>
<comment type="function">
    <text evidence="3">Catalyzes the formation of N(4)-acetylcytidine (ac(4)C) at the wobble position of elongator tRNA(Met), using acetate and ATP as substrates. First activates an acetate ion to form acetyladenylate (Ac-AMP) and then transfers the acetyl group to tRNA to form ac(4)C34.</text>
</comment>
<keyword evidence="3" id="KW-0067">ATP-binding</keyword>
<comment type="similarity">
    <text evidence="3">Belongs to the TmcAL family.</text>
</comment>
<keyword evidence="2 3" id="KW-0819">tRNA processing</keyword>
<keyword evidence="5" id="KW-1185">Reference proteome</keyword>
<dbReference type="InterPro" id="IPR014729">
    <property type="entry name" value="Rossmann-like_a/b/a_fold"/>
</dbReference>
<comment type="catalytic activity">
    <reaction evidence="3">
        <text>cytidine(34) in elongator tRNA(Met) + acetate + ATP = N(4)-acetylcytidine(34) in elongator tRNA(Met) + AMP + diphosphate</text>
        <dbReference type="Rhea" id="RHEA:58144"/>
        <dbReference type="Rhea" id="RHEA-COMP:10693"/>
        <dbReference type="Rhea" id="RHEA-COMP:10694"/>
        <dbReference type="ChEBI" id="CHEBI:30089"/>
        <dbReference type="ChEBI" id="CHEBI:30616"/>
        <dbReference type="ChEBI" id="CHEBI:33019"/>
        <dbReference type="ChEBI" id="CHEBI:74900"/>
        <dbReference type="ChEBI" id="CHEBI:82748"/>
        <dbReference type="ChEBI" id="CHEBI:456215"/>
    </reaction>
</comment>
<gene>
    <name evidence="3" type="primary">tmcAL</name>
    <name evidence="4" type="ORF">SAMN05444126_10226</name>
</gene>
<dbReference type="InterPro" id="IPR008513">
    <property type="entry name" value="tRNA(Met)_cyd_acetate_ligase"/>
</dbReference>
<dbReference type="NCBIfam" id="NF010191">
    <property type="entry name" value="PRK13670.1"/>
    <property type="match status" value="1"/>
</dbReference>
<comment type="subcellular location">
    <subcellularLocation>
        <location evidence="3">Cytoplasm</location>
    </subcellularLocation>
</comment>
<dbReference type="AlphaFoldDB" id="A0A1H9PTH7"/>
<dbReference type="Proteomes" id="UP000199318">
    <property type="component" value="Unassembled WGS sequence"/>
</dbReference>
<evidence type="ECO:0000256" key="2">
    <source>
        <dbReference type="ARBA" id="ARBA00022694"/>
    </source>
</evidence>
<dbReference type="Gene3D" id="3.40.50.620">
    <property type="entry name" value="HUPs"/>
    <property type="match status" value="1"/>
</dbReference>
<dbReference type="GO" id="GO:0016879">
    <property type="term" value="F:ligase activity, forming carbon-nitrogen bonds"/>
    <property type="evidence" value="ECO:0007669"/>
    <property type="project" value="UniProtKB-UniRule"/>
</dbReference>
<reference evidence="5" key="1">
    <citation type="submission" date="2016-10" db="EMBL/GenBank/DDBJ databases">
        <authorList>
            <person name="de Groot N.N."/>
        </authorList>
    </citation>
    <scope>NUCLEOTIDE SEQUENCE [LARGE SCALE GENOMIC DNA]</scope>
    <source>
        <strain evidence="5">10nlg</strain>
    </source>
</reference>
<comment type="caution">
    <text evidence="4">The sequence shown here is derived from an EMBL/GenBank/DDBJ whole genome shotgun (WGS) entry which is preliminary data.</text>
</comment>
<dbReference type="PANTHER" id="PTHR37825">
    <property type="entry name" value="TRNA(MET) CYTIDINE ACETATE LIGASE"/>
    <property type="match status" value="1"/>
</dbReference>
<dbReference type="HAMAP" id="MF_01539">
    <property type="entry name" value="TmcAL"/>
    <property type="match status" value="1"/>
</dbReference>
<keyword evidence="1 3" id="KW-0436">Ligase</keyword>
<accession>A0A1H9PTH7</accession>
<dbReference type="SUPFAM" id="SSF52374">
    <property type="entry name" value="Nucleotidylyl transferase"/>
    <property type="match status" value="1"/>
</dbReference>
<dbReference type="GO" id="GO:0005737">
    <property type="term" value="C:cytoplasm"/>
    <property type="evidence" value="ECO:0007669"/>
    <property type="project" value="UniProtKB-SubCell"/>
</dbReference>
<dbReference type="EC" id="6.3.4.-" evidence="3"/>
<evidence type="ECO:0000256" key="1">
    <source>
        <dbReference type="ARBA" id="ARBA00022598"/>
    </source>
</evidence>
<dbReference type="GO" id="GO:0006400">
    <property type="term" value="P:tRNA modification"/>
    <property type="evidence" value="ECO:0007669"/>
    <property type="project" value="UniProtKB-UniRule"/>
</dbReference>
<evidence type="ECO:0000313" key="4">
    <source>
        <dbReference type="EMBL" id="SER51492.1"/>
    </source>
</evidence>
<keyword evidence="3" id="KW-0820">tRNA-binding</keyword>
<evidence type="ECO:0000313" key="5">
    <source>
        <dbReference type="Proteomes" id="UP000199318"/>
    </source>
</evidence>
<feature type="binding site" evidence="3">
    <location>
        <position position="155"/>
    </location>
    <ligand>
        <name>ATP</name>
        <dbReference type="ChEBI" id="CHEBI:30616"/>
    </ligand>
</feature>
<keyword evidence="3" id="KW-0694">RNA-binding</keyword>
<dbReference type="GO" id="GO:0005524">
    <property type="term" value="F:ATP binding"/>
    <property type="evidence" value="ECO:0007669"/>
    <property type="project" value="UniProtKB-KW"/>
</dbReference>
<dbReference type="STRING" id="1464123.SAMN05444126_10226"/>
<organism evidence="4 5">
    <name type="scientific">Salisediminibacterium halotolerans</name>
    <dbReference type="NCBI Taxonomy" id="517425"/>
    <lineage>
        <taxon>Bacteria</taxon>
        <taxon>Bacillati</taxon>
        <taxon>Bacillota</taxon>
        <taxon>Bacilli</taxon>
        <taxon>Bacillales</taxon>
        <taxon>Bacillaceae</taxon>
        <taxon>Salisediminibacterium</taxon>
    </lineage>
</organism>
<name>A0A1H9PTH7_9BACI</name>
<sequence length="391" mass="43761">MEYNPFHNGHLHHLQEAGKKTGADLTVAVMSGPFLQRGEPALVDKWTRAETALKAGIDVVIELPYVFAVQPADRFADGAVSMLEACGVTDICFGSENGEIKPFQDAAESIEQHGQQIDQQVTAHLSAGKSFPRAYNEAVTEAFQGSIGLDTSKPNNILGLEYVKAIRRRKNVIQAHTIKRIGSSFHDQDPSSAAIASATALRKIIFDKHQPFTNVRPYVPDISFQLLHQKKENLTDWEAYFPFLKYNLMTAETEELANIYDCSEGLEHRFKKNIHQTKTFRQFIDAVKAKRYTRTKLQRLAVHTLNRVNKSDITGWSPGKPAPYIRLLGMNTAGQAHLSAMKKTMSMPLITKASAGKHPWFDLDLKASHIADFVQSSDSLKEYQKKPIIID</sequence>
<proteinExistence type="inferred from homology"/>
<keyword evidence="3" id="KW-0547">Nucleotide-binding</keyword>
<feature type="binding site" evidence="3">
    <location>
        <position position="94"/>
    </location>
    <ligand>
        <name>ATP</name>
        <dbReference type="ChEBI" id="CHEBI:30616"/>
    </ligand>
</feature>
<evidence type="ECO:0000256" key="3">
    <source>
        <dbReference type="HAMAP-Rule" id="MF_01539"/>
    </source>
</evidence>
<dbReference type="GO" id="GO:0000049">
    <property type="term" value="F:tRNA binding"/>
    <property type="evidence" value="ECO:0007669"/>
    <property type="project" value="UniProtKB-KW"/>
</dbReference>
<dbReference type="Pfam" id="PF05636">
    <property type="entry name" value="HIGH_NTase1"/>
    <property type="match status" value="1"/>
</dbReference>
<comment type="caution">
    <text evidence="3">Lacks conserved residue(s) required for the propagation of feature annotation.</text>
</comment>
<dbReference type="PANTHER" id="PTHR37825:SF1">
    <property type="entry name" value="TRNA(MET) CYTIDINE ACETATE LIGASE"/>
    <property type="match status" value="1"/>
</dbReference>
<feature type="binding site" evidence="3">
    <location>
        <begin position="180"/>
        <end position="181"/>
    </location>
    <ligand>
        <name>ATP</name>
        <dbReference type="ChEBI" id="CHEBI:30616"/>
    </ligand>
</feature>
<keyword evidence="3" id="KW-0963">Cytoplasm</keyword>